<name>A0A0G0P5Y9_9BACT</name>
<organism evidence="3 4">
    <name type="scientific">Candidatus Woesebacteria bacterium GW2011_GWB1_38_8</name>
    <dbReference type="NCBI Taxonomy" id="1618570"/>
    <lineage>
        <taxon>Bacteria</taxon>
        <taxon>Candidatus Woeseibacteriota</taxon>
    </lineage>
</organism>
<dbReference type="GO" id="GO:0005737">
    <property type="term" value="C:cytoplasm"/>
    <property type="evidence" value="ECO:0007669"/>
    <property type="project" value="TreeGrafter"/>
</dbReference>
<dbReference type="Pfam" id="PF01725">
    <property type="entry name" value="Ham1p_like"/>
    <property type="match status" value="1"/>
</dbReference>
<dbReference type="CDD" id="cd00515">
    <property type="entry name" value="HAM1"/>
    <property type="match status" value="1"/>
</dbReference>
<dbReference type="EMBL" id="LBVL01000014">
    <property type="protein sequence ID" value="KKQ84716.1"/>
    <property type="molecule type" value="Genomic_DNA"/>
</dbReference>
<comment type="similarity">
    <text evidence="1">Belongs to the HAM1 NTPase family.</text>
</comment>
<dbReference type="SUPFAM" id="SSF52972">
    <property type="entry name" value="ITPase-like"/>
    <property type="match status" value="1"/>
</dbReference>
<comment type="caution">
    <text evidence="3">The sequence shown here is derived from an EMBL/GenBank/DDBJ whole genome shotgun (WGS) entry which is preliminary data.</text>
</comment>
<dbReference type="GO" id="GO:0009143">
    <property type="term" value="P:nucleoside triphosphate catabolic process"/>
    <property type="evidence" value="ECO:0007669"/>
    <property type="project" value="InterPro"/>
</dbReference>
<dbReference type="GO" id="GO:0047429">
    <property type="term" value="F:nucleoside triphosphate diphosphatase activity"/>
    <property type="evidence" value="ECO:0007669"/>
    <property type="project" value="InterPro"/>
</dbReference>
<protein>
    <submittedName>
        <fullName evidence="3">Ham1-like protein</fullName>
    </submittedName>
</protein>
<evidence type="ECO:0000313" key="4">
    <source>
        <dbReference type="Proteomes" id="UP000034081"/>
    </source>
</evidence>
<reference evidence="3 4" key="1">
    <citation type="journal article" date="2015" name="Nature">
        <title>rRNA introns, odd ribosomes, and small enigmatic genomes across a large radiation of phyla.</title>
        <authorList>
            <person name="Brown C.T."/>
            <person name="Hug L.A."/>
            <person name="Thomas B.C."/>
            <person name="Sharon I."/>
            <person name="Castelle C.J."/>
            <person name="Singh A."/>
            <person name="Wilkins M.J."/>
            <person name="Williams K.H."/>
            <person name="Banfield J.F."/>
        </authorList>
    </citation>
    <scope>NUCLEOTIDE SEQUENCE [LARGE SCALE GENOMIC DNA]</scope>
</reference>
<dbReference type="STRING" id="1618570.UT08_C0014G0008"/>
<keyword evidence="2" id="KW-0378">Hydrolase</keyword>
<dbReference type="PANTHER" id="PTHR11067:SF9">
    <property type="entry name" value="INOSINE TRIPHOSPHATE PYROPHOSPHATASE"/>
    <property type="match status" value="1"/>
</dbReference>
<proteinExistence type="inferred from homology"/>
<evidence type="ECO:0000256" key="2">
    <source>
        <dbReference type="ARBA" id="ARBA00022801"/>
    </source>
</evidence>
<sequence length="182" mass="20837">MAKKKIIFITNSENKVKEAQEILGDEFSISLVKFDLDEIQTVDGKKVIKKKAEEAYNLLRQPLIVEDTSLYFDAWNGLPGALVRWFLDTVECEGICRMMDKEINRKAWAESVVAYHNGKDIKIFSAKLEGTVPQKPKGEYKFGWDPIFVPKGYKKTFGELGPEEKNKISTRKLALEKLGKYL</sequence>
<dbReference type="InterPro" id="IPR029001">
    <property type="entry name" value="ITPase-like_fam"/>
</dbReference>
<gene>
    <name evidence="3" type="ORF">UT08_C0014G0008</name>
</gene>
<dbReference type="PANTHER" id="PTHR11067">
    <property type="entry name" value="INOSINE TRIPHOSPHATE PYROPHOSPHATASE/HAM1 PROTEIN"/>
    <property type="match status" value="1"/>
</dbReference>
<evidence type="ECO:0000256" key="1">
    <source>
        <dbReference type="ARBA" id="ARBA00008023"/>
    </source>
</evidence>
<dbReference type="Gene3D" id="3.90.950.10">
    <property type="match status" value="1"/>
</dbReference>
<evidence type="ECO:0000313" key="3">
    <source>
        <dbReference type="EMBL" id="KKQ84716.1"/>
    </source>
</evidence>
<accession>A0A0G0P5Y9</accession>
<dbReference type="Proteomes" id="UP000034081">
    <property type="component" value="Unassembled WGS sequence"/>
</dbReference>
<dbReference type="AlphaFoldDB" id="A0A0G0P5Y9"/>
<dbReference type="InterPro" id="IPR002637">
    <property type="entry name" value="RdgB/HAM1"/>
</dbReference>